<evidence type="ECO:0000313" key="4">
    <source>
        <dbReference type="Proteomes" id="UP000269692"/>
    </source>
</evidence>
<protein>
    <submittedName>
        <fullName evidence="3">Tripartite tricarboxylate transporter substrate binding protein</fullName>
    </submittedName>
</protein>
<dbReference type="InterPro" id="IPR042100">
    <property type="entry name" value="Bug_dom1"/>
</dbReference>
<sequence>MPPAPWSRPARRARSLPSMPRSLPDRGLPQHPVTDTSRRQDQSIFAGKKRAMLTVSKRRPAAQSLARSRTMRVLRSALVAAAAILPMTGIAAKAEFPDRPIKIVVPFPAGGPTDVAGRLVAQALQKQLGATVIIENIGGAGGRIGAKAVAQAAPNGYTLLVGGTNVNALVGALYKDPGYEPIKSFTPVAAICIDSMAMVIAPSVPAKTFAEFVAYAKKNPGSLRFGAPTGIYTHIVGEFIKIKTGTDLLFIPYKGGAPAINDALGGHIEVVFNNKSTLLAHIKDNALRALTVTSADRWPELPEIPTLKELGLEGFPTEILFGLLAPAGTPQAIVDKINAAVNEGMKSEEARRSIDKLGMYVKSGSPKDFGVALEEQVAAWKSIVDTAGIKVD</sequence>
<proteinExistence type="inferred from homology"/>
<dbReference type="SUPFAM" id="SSF53850">
    <property type="entry name" value="Periplasmic binding protein-like II"/>
    <property type="match status" value="1"/>
</dbReference>
<name>A0A3L7A499_9HYPH</name>
<dbReference type="InterPro" id="IPR005064">
    <property type="entry name" value="BUG"/>
</dbReference>
<dbReference type="Gene3D" id="3.40.190.10">
    <property type="entry name" value="Periplasmic binding protein-like II"/>
    <property type="match status" value="1"/>
</dbReference>
<dbReference type="Pfam" id="PF03401">
    <property type="entry name" value="TctC"/>
    <property type="match status" value="1"/>
</dbReference>
<dbReference type="AlphaFoldDB" id="A0A3L7A499"/>
<dbReference type="PANTHER" id="PTHR42928">
    <property type="entry name" value="TRICARBOXYLATE-BINDING PROTEIN"/>
    <property type="match status" value="1"/>
</dbReference>
<keyword evidence="4" id="KW-1185">Reference proteome</keyword>
<feature type="region of interest" description="Disordered" evidence="2">
    <location>
        <begin position="1"/>
        <end position="42"/>
    </location>
</feature>
<comment type="similarity">
    <text evidence="1">Belongs to the UPF0065 (bug) family.</text>
</comment>
<accession>A0A3L7A499</accession>
<dbReference type="PANTHER" id="PTHR42928:SF5">
    <property type="entry name" value="BLR1237 PROTEIN"/>
    <property type="match status" value="1"/>
</dbReference>
<evidence type="ECO:0000313" key="3">
    <source>
        <dbReference type="EMBL" id="RLP75119.1"/>
    </source>
</evidence>
<dbReference type="CDD" id="cd07012">
    <property type="entry name" value="PBP2_Bug_TTT"/>
    <property type="match status" value="1"/>
</dbReference>
<organism evidence="3 4">
    <name type="scientific">Xanthobacter tagetidis</name>
    <dbReference type="NCBI Taxonomy" id="60216"/>
    <lineage>
        <taxon>Bacteria</taxon>
        <taxon>Pseudomonadati</taxon>
        <taxon>Pseudomonadota</taxon>
        <taxon>Alphaproteobacteria</taxon>
        <taxon>Hyphomicrobiales</taxon>
        <taxon>Xanthobacteraceae</taxon>
        <taxon>Xanthobacter</taxon>
    </lineage>
</organism>
<dbReference type="OrthoDB" id="7375033at2"/>
<evidence type="ECO:0000256" key="1">
    <source>
        <dbReference type="ARBA" id="ARBA00006987"/>
    </source>
</evidence>
<gene>
    <name evidence="3" type="ORF">D9R14_17215</name>
</gene>
<dbReference type="EMBL" id="RCTF01000016">
    <property type="protein sequence ID" value="RLP75119.1"/>
    <property type="molecule type" value="Genomic_DNA"/>
</dbReference>
<reference evidence="3 4" key="1">
    <citation type="submission" date="2018-10" db="EMBL/GenBank/DDBJ databases">
        <title>Xanthobacter tagetidis genome sequencing and assembly.</title>
        <authorList>
            <person name="Maclea K.S."/>
            <person name="Goen A.E."/>
            <person name="Fatima S.A."/>
        </authorList>
    </citation>
    <scope>NUCLEOTIDE SEQUENCE [LARGE SCALE GENOMIC DNA]</scope>
    <source>
        <strain evidence="3 4">ATCC 700314</strain>
    </source>
</reference>
<dbReference type="Proteomes" id="UP000269692">
    <property type="component" value="Unassembled WGS sequence"/>
</dbReference>
<comment type="caution">
    <text evidence="3">The sequence shown here is derived from an EMBL/GenBank/DDBJ whole genome shotgun (WGS) entry which is preliminary data.</text>
</comment>
<evidence type="ECO:0000256" key="2">
    <source>
        <dbReference type="SAM" id="MobiDB-lite"/>
    </source>
</evidence>
<dbReference type="Gene3D" id="3.40.190.150">
    <property type="entry name" value="Bordetella uptake gene, domain 1"/>
    <property type="match status" value="1"/>
</dbReference>